<protein>
    <recommendedName>
        <fullName evidence="4">Outer membrane protein beta-barrel domain-containing protein</fullName>
    </recommendedName>
</protein>
<evidence type="ECO:0008006" key="4">
    <source>
        <dbReference type="Google" id="ProtNLM"/>
    </source>
</evidence>
<feature type="compositionally biased region" description="Low complexity" evidence="1">
    <location>
        <begin position="91"/>
        <end position="103"/>
    </location>
</feature>
<accession>A0AAU8FK99</accession>
<gene>
    <name evidence="3" type="ORF">ABV298_28035</name>
</gene>
<reference evidence="3" key="1">
    <citation type="submission" date="2024-06" db="EMBL/GenBank/DDBJ databases">
        <title>Sequencing and assembly of the genome of Dyadobacter sp. strain 676, a symbiont of Cyamopsis tetragonoloba.</title>
        <authorList>
            <person name="Guro P."/>
            <person name="Sazanova A."/>
            <person name="Kuznetsova I."/>
            <person name="Belimov A."/>
            <person name="Safronova V."/>
        </authorList>
    </citation>
    <scope>NUCLEOTIDE SEQUENCE</scope>
    <source>
        <strain evidence="3">676</strain>
    </source>
</reference>
<dbReference type="EMBL" id="CP159289">
    <property type="protein sequence ID" value="XCH24119.1"/>
    <property type="molecule type" value="Genomic_DNA"/>
</dbReference>
<sequence length="472" mass="52047">MKSSDERIDEELRKALKERFDSFERLPDPALREKVFKELGDGSSMVKKGLIATLLLLISATAVVYFVSWSPERKEAIVAIANVSGSRSETAAAESHASANANGNGDGPGTQVAPLDAPTAENPAKVDSVLPYKKPVSMVSDRATPDVKILSRKKHRVTRAELIKAIREIGSSFGSLWIRDDLVSPEDRAFLVSELKKMGLVDDQPDSIAAGNATRTLEGPSMADQDIGVLDHRPLALPSYHGPADSLITPGKTGKRYEFLYKDRWNFVAGLTPLRTFQILTVRPGNGVIYQNFVLPTRISAETVGYKFSAGAERKGFQLLLNYGQFKQSYRYEIATSEFIVGPDLSGNYQVVRKGIPQKEKSTVRLVGLSLRKRTVLRSRFLRNYFGDVGAEWSRDLTSGRNMAWVNAGFGKELFAGNNTAMTIGPYFEYSLTKLRNPDNPFKIQPYQVGLSVGLRHTGFKVSAVTSRSSSQ</sequence>
<dbReference type="AlphaFoldDB" id="A0AAU8FK99"/>
<feature type="transmembrane region" description="Helical" evidence="2">
    <location>
        <begin position="49"/>
        <end position="69"/>
    </location>
</feature>
<dbReference type="RefSeq" id="WP_353719442.1">
    <property type="nucleotide sequence ID" value="NZ_CP159289.1"/>
</dbReference>
<organism evidence="3">
    <name type="scientific">Dyadobacter sp. 676</name>
    <dbReference type="NCBI Taxonomy" id="3088362"/>
    <lineage>
        <taxon>Bacteria</taxon>
        <taxon>Pseudomonadati</taxon>
        <taxon>Bacteroidota</taxon>
        <taxon>Cytophagia</taxon>
        <taxon>Cytophagales</taxon>
        <taxon>Spirosomataceae</taxon>
        <taxon>Dyadobacter</taxon>
    </lineage>
</organism>
<keyword evidence="2" id="KW-0472">Membrane</keyword>
<evidence type="ECO:0000256" key="2">
    <source>
        <dbReference type="SAM" id="Phobius"/>
    </source>
</evidence>
<evidence type="ECO:0000256" key="1">
    <source>
        <dbReference type="SAM" id="MobiDB-lite"/>
    </source>
</evidence>
<proteinExistence type="predicted"/>
<name>A0AAU8FK99_9BACT</name>
<keyword evidence="2" id="KW-1133">Transmembrane helix</keyword>
<evidence type="ECO:0000313" key="3">
    <source>
        <dbReference type="EMBL" id="XCH24119.1"/>
    </source>
</evidence>
<keyword evidence="2" id="KW-0812">Transmembrane</keyword>
<feature type="region of interest" description="Disordered" evidence="1">
    <location>
        <begin position="91"/>
        <end position="123"/>
    </location>
</feature>